<evidence type="ECO:0000256" key="1">
    <source>
        <dbReference type="SAM" id="MobiDB-lite"/>
    </source>
</evidence>
<sequence length="186" mass="20856">MQPFVNLSTVFLLESSKALTLITILPSNEFSSLFSASNKMSTMTHLLLSTVAKKAMQKKKIYVETIGIVQKAINIAIKKDDLNVLKFLKTYILQNNCSLVENTTNAFASGHKTSILEKYPEPNIIIEKAQVSKPIKKACDLTIMCEFCGGRSHKKELHDYDKEKKNESEWVGSSSSESDIKMDTDE</sequence>
<reference evidence="2 3" key="1">
    <citation type="journal article" date="2019" name="Environ. Microbiol.">
        <title>At the nexus of three kingdoms: the genome of the mycorrhizal fungus Gigaspora margarita provides insights into plant, endobacterial and fungal interactions.</title>
        <authorList>
            <person name="Venice F."/>
            <person name="Ghignone S."/>
            <person name="Salvioli di Fossalunga A."/>
            <person name="Amselem J."/>
            <person name="Novero M."/>
            <person name="Xianan X."/>
            <person name="Sedzielewska Toro K."/>
            <person name="Morin E."/>
            <person name="Lipzen A."/>
            <person name="Grigoriev I.V."/>
            <person name="Henrissat B."/>
            <person name="Martin F.M."/>
            <person name="Bonfante P."/>
        </authorList>
    </citation>
    <scope>NUCLEOTIDE SEQUENCE [LARGE SCALE GENOMIC DNA]</scope>
    <source>
        <strain evidence="2 3">BEG34</strain>
    </source>
</reference>
<comment type="caution">
    <text evidence="2">The sequence shown here is derived from an EMBL/GenBank/DDBJ whole genome shotgun (WGS) entry which is preliminary data.</text>
</comment>
<protein>
    <submittedName>
        <fullName evidence="2">Uncharacterized protein</fullName>
    </submittedName>
</protein>
<dbReference type="OrthoDB" id="2475946at2759"/>
<organism evidence="2 3">
    <name type="scientific">Gigaspora margarita</name>
    <dbReference type="NCBI Taxonomy" id="4874"/>
    <lineage>
        <taxon>Eukaryota</taxon>
        <taxon>Fungi</taxon>
        <taxon>Fungi incertae sedis</taxon>
        <taxon>Mucoromycota</taxon>
        <taxon>Glomeromycotina</taxon>
        <taxon>Glomeromycetes</taxon>
        <taxon>Diversisporales</taxon>
        <taxon>Gigasporaceae</taxon>
        <taxon>Gigaspora</taxon>
    </lineage>
</organism>
<dbReference type="AlphaFoldDB" id="A0A8H4ENT2"/>
<feature type="region of interest" description="Disordered" evidence="1">
    <location>
        <begin position="155"/>
        <end position="186"/>
    </location>
</feature>
<gene>
    <name evidence="2" type="ORF">F8M41_014021</name>
</gene>
<feature type="compositionally biased region" description="Basic and acidic residues" evidence="1">
    <location>
        <begin position="156"/>
        <end position="168"/>
    </location>
</feature>
<name>A0A8H4ENT2_GIGMA</name>
<dbReference type="Proteomes" id="UP000439903">
    <property type="component" value="Unassembled WGS sequence"/>
</dbReference>
<keyword evidence="3" id="KW-1185">Reference proteome</keyword>
<dbReference type="EMBL" id="WTPW01000286">
    <property type="protein sequence ID" value="KAF0526610.1"/>
    <property type="molecule type" value="Genomic_DNA"/>
</dbReference>
<evidence type="ECO:0000313" key="3">
    <source>
        <dbReference type="Proteomes" id="UP000439903"/>
    </source>
</evidence>
<evidence type="ECO:0000313" key="2">
    <source>
        <dbReference type="EMBL" id="KAF0526610.1"/>
    </source>
</evidence>
<accession>A0A8H4ENT2</accession>
<proteinExistence type="predicted"/>